<keyword evidence="3" id="KW-1185">Reference proteome</keyword>
<evidence type="ECO:0000313" key="3">
    <source>
        <dbReference type="Proteomes" id="UP001178461"/>
    </source>
</evidence>
<feature type="region of interest" description="Disordered" evidence="1">
    <location>
        <begin position="58"/>
        <end position="105"/>
    </location>
</feature>
<gene>
    <name evidence="2" type="ORF">PODLI_1B004206</name>
</gene>
<protein>
    <submittedName>
        <fullName evidence="2">Uncharacterized protein</fullName>
    </submittedName>
</protein>
<feature type="compositionally biased region" description="Basic and acidic residues" evidence="1">
    <location>
        <begin position="60"/>
        <end position="71"/>
    </location>
</feature>
<dbReference type="EMBL" id="OX395134">
    <property type="protein sequence ID" value="CAI5784444.1"/>
    <property type="molecule type" value="Genomic_DNA"/>
</dbReference>
<evidence type="ECO:0000256" key="1">
    <source>
        <dbReference type="SAM" id="MobiDB-lite"/>
    </source>
</evidence>
<dbReference type="AlphaFoldDB" id="A0AA35KVH3"/>
<accession>A0AA35KVH3</accession>
<sequence length="105" mass="11798">MPFLSAVRGELNTEVISAQPEIVEVNKGCEIPGFQPVQGSICLRLLLMAGINFNIGVKTGQDDKDKNKILNEDQSQQSKEQKRDENKKKKGQKKKKEQNNADNEE</sequence>
<organism evidence="2 3">
    <name type="scientific">Podarcis lilfordi</name>
    <name type="common">Lilford's wall lizard</name>
    <dbReference type="NCBI Taxonomy" id="74358"/>
    <lineage>
        <taxon>Eukaryota</taxon>
        <taxon>Metazoa</taxon>
        <taxon>Chordata</taxon>
        <taxon>Craniata</taxon>
        <taxon>Vertebrata</taxon>
        <taxon>Euteleostomi</taxon>
        <taxon>Lepidosauria</taxon>
        <taxon>Squamata</taxon>
        <taxon>Bifurcata</taxon>
        <taxon>Unidentata</taxon>
        <taxon>Episquamata</taxon>
        <taxon>Laterata</taxon>
        <taxon>Lacertibaenia</taxon>
        <taxon>Lacertidae</taxon>
        <taxon>Podarcis</taxon>
    </lineage>
</organism>
<dbReference type="Proteomes" id="UP001178461">
    <property type="component" value="Chromosome 9"/>
</dbReference>
<evidence type="ECO:0000313" key="2">
    <source>
        <dbReference type="EMBL" id="CAI5784444.1"/>
    </source>
</evidence>
<name>A0AA35KVH3_9SAUR</name>
<proteinExistence type="predicted"/>
<reference evidence="2" key="1">
    <citation type="submission" date="2022-12" db="EMBL/GenBank/DDBJ databases">
        <authorList>
            <person name="Alioto T."/>
            <person name="Alioto T."/>
            <person name="Gomez Garrido J."/>
        </authorList>
    </citation>
    <scope>NUCLEOTIDE SEQUENCE</scope>
</reference>